<evidence type="ECO:0000313" key="1">
    <source>
        <dbReference type="EMBL" id="CAB4920476.1"/>
    </source>
</evidence>
<dbReference type="EMBL" id="CAFBMW010000003">
    <property type="protein sequence ID" value="CAB4920476.1"/>
    <property type="molecule type" value="Genomic_DNA"/>
</dbReference>
<reference evidence="1" key="1">
    <citation type="submission" date="2020-05" db="EMBL/GenBank/DDBJ databases">
        <authorList>
            <person name="Chiriac C."/>
            <person name="Salcher M."/>
            <person name="Ghai R."/>
            <person name="Kavagutti S V."/>
        </authorList>
    </citation>
    <scope>NUCLEOTIDE SEQUENCE</scope>
</reference>
<organism evidence="1">
    <name type="scientific">freshwater metagenome</name>
    <dbReference type="NCBI Taxonomy" id="449393"/>
    <lineage>
        <taxon>unclassified sequences</taxon>
        <taxon>metagenomes</taxon>
        <taxon>ecological metagenomes</taxon>
    </lineage>
</organism>
<dbReference type="AlphaFoldDB" id="A0A6J7HQ50"/>
<name>A0A6J7HQ50_9ZZZZ</name>
<gene>
    <name evidence="1" type="ORF">UFOPK3662_00589</name>
</gene>
<proteinExistence type="predicted"/>
<sequence>MRSAAWSVPIVAASMGAPAFAASPCATSHPWRLDWNGASTSYPAAPTTNAQGVRTATATITGPVGTSAMTVTFSSTVVGSDTRTNANLRVDAGSYPDVGGTGGTGLLLQHQDIVAGRANSRQQVDITFGRSVSNLQFTITDIDSNDQFFGNSNDFYDHVELSGVRTGVPTNRPGGTYVIGSGVQGDAWRMYSSDLVALDNGSPNGNIAVTYSGAVQAITLVYYTSRGGGNQAIFLSDLTFDALGC</sequence>
<protein>
    <submittedName>
        <fullName evidence="1">Unannotated protein</fullName>
    </submittedName>
</protein>
<accession>A0A6J7HQ50</accession>